<evidence type="ECO:0000313" key="2">
    <source>
        <dbReference type="EMBL" id="PWY66226.1"/>
    </source>
</evidence>
<dbReference type="AlphaFoldDB" id="A0A317UXB4"/>
<dbReference type="GeneID" id="37047903"/>
<evidence type="ECO:0000313" key="3">
    <source>
        <dbReference type="Proteomes" id="UP000246171"/>
    </source>
</evidence>
<dbReference type="VEuPathDB" id="FungiDB:BO83DRAFT_111987"/>
<dbReference type="RefSeq" id="XP_025384877.1">
    <property type="nucleotide sequence ID" value="XM_025525941.1"/>
</dbReference>
<protein>
    <submittedName>
        <fullName evidence="2">Uncharacterized protein</fullName>
    </submittedName>
</protein>
<feature type="compositionally biased region" description="Polar residues" evidence="1">
    <location>
        <begin position="8"/>
        <end position="25"/>
    </location>
</feature>
<gene>
    <name evidence="2" type="ORF">BO83DRAFT_111987</name>
</gene>
<proteinExistence type="predicted"/>
<accession>A0A317UXB4</accession>
<name>A0A317UXB4_ASPEC</name>
<keyword evidence="3" id="KW-1185">Reference proteome</keyword>
<evidence type="ECO:0000256" key="1">
    <source>
        <dbReference type="SAM" id="MobiDB-lite"/>
    </source>
</evidence>
<dbReference type="EMBL" id="MSFU01000025">
    <property type="protein sequence ID" value="PWY66226.1"/>
    <property type="molecule type" value="Genomic_DNA"/>
</dbReference>
<dbReference type="Proteomes" id="UP000246171">
    <property type="component" value="Unassembled WGS sequence"/>
</dbReference>
<comment type="caution">
    <text evidence="2">The sequence shown here is derived from an EMBL/GenBank/DDBJ whole genome shotgun (WGS) entry which is preliminary data.</text>
</comment>
<sequence length="214" mass="24582">MAERAREPSSSIHHSTTEYWTSHNHLQGKMPPPKPRGTGDGFPKHPLEDAWNGPALRLGDSIYSKKRNKKRKKANLLQIEGLNEWCWPTDSLTFITDPFVHSFTSLLLTNYYCHYFYYYLPSCYYLVHSTTTTTTTTTKLALDPPHPNFKNPIAISQLLPRIPPVSYCYATWFIISRPANSLPRRSIRFFSQTILLFASLVFRIQIDTLTAASP</sequence>
<organism evidence="2 3">
    <name type="scientific">Aspergillus eucalypticola (strain CBS 122712 / IBT 29274)</name>
    <dbReference type="NCBI Taxonomy" id="1448314"/>
    <lineage>
        <taxon>Eukaryota</taxon>
        <taxon>Fungi</taxon>
        <taxon>Dikarya</taxon>
        <taxon>Ascomycota</taxon>
        <taxon>Pezizomycotina</taxon>
        <taxon>Eurotiomycetes</taxon>
        <taxon>Eurotiomycetidae</taxon>
        <taxon>Eurotiales</taxon>
        <taxon>Aspergillaceae</taxon>
        <taxon>Aspergillus</taxon>
        <taxon>Aspergillus subgen. Circumdati</taxon>
    </lineage>
</organism>
<feature type="region of interest" description="Disordered" evidence="1">
    <location>
        <begin position="1"/>
        <end position="50"/>
    </location>
</feature>
<reference evidence="2" key="1">
    <citation type="submission" date="2016-12" db="EMBL/GenBank/DDBJ databases">
        <title>The genomes of Aspergillus section Nigri reveals drivers in fungal speciation.</title>
        <authorList>
            <consortium name="DOE Joint Genome Institute"/>
            <person name="Vesth T.C."/>
            <person name="Nybo J."/>
            <person name="Theobald S."/>
            <person name="Brandl J."/>
            <person name="Frisvad J.C."/>
            <person name="Nielsen K.F."/>
            <person name="Lyhne E.K."/>
            <person name="Kogle M.E."/>
            <person name="Kuo A."/>
            <person name="Riley R."/>
            <person name="Clum A."/>
            <person name="Nolan M."/>
            <person name="Lipzen A."/>
            <person name="Salamov A."/>
            <person name="Henrissat B."/>
            <person name="Wiebenga A."/>
            <person name="De vries R.P."/>
            <person name="Grigoriev I.V."/>
            <person name="Mortensen U.H."/>
            <person name="Andersen M.R."/>
            <person name="Baker S.E."/>
        </authorList>
    </citation>
    <scope>NUCLEOTIDE SEQUENCE</scope>
    <source>
        <strain evidence="2">CBS 122712</strain>
    </source>
</reference>